<dbReference type="RefSeq" id="WP_377360708.1">
    <property type="nucleotide sequence ID" value="NZ_JBHTCM010000027.1"/>
</dbReference>
<evidence type="ECO:0000313" key="3">
    <source>
        <dbReference type="Proteomes" id="UP001596456"/>
    </source>
</evidence>
<dbReference type="EMBL" id="JBHTCM010000027">
    <property type="protein sequence ID" value="MFC7335171.1"/>
    <property type="molecule type" value="Genomic_DNA"/>
</dbReference>
<dbReference type="Proteomes" id="UP001596456">
    <property type="component" value="Unassembled WGS sequence"/>
</dbReference>
<sequence length="110" mass="11691">MDRHESIGPFHRGQAPRATARPASGDNGWTMDQARAFPGELIGRALVDGPQQILGPEGERLELRLIAPASAGTEAVRPGIVAAMAACPDPEFVFGEDNPFPAVPPEPLHF</sequence>
<evidence type="ECO:0000256" key="1">
    <source>
        <dbReference type="SAM" id="MobiDB-lite"/>
    </source>
</evidence>
<gene>
    <name evidence="2" type="ORF">ACFQPS_18530</name>
</gene>
<accession>A0ABW2L0V6</accession>
<reference evidence="3" key="1">
    <citation type="journal article" date="2019" name="Int. J. Syst. Evol. Microbiol.">
        <title>The Global Catalogue of Microorganisms (GCM) 10K type strain sequencing project: providing services to taxonomists for standard genome sequencing and annotation.</title>
        <authorList>
            <consortium name="The Broad Institute Genomics Platform"/>
            <consortium name="The Broad Institute Genome Sequencing Center for Infectious Disease"/>
            <person name="Wu L."/>
            <person name="Ma J."/>
        </authorList>
    </citation>
    <scope>NUCLEOTIDE SEQUENCE [LARGE SCALE GENOMIC DNA]</scope>
    <source>
        <strain evidence="3">CGMCC 1.16275</strain>
    </source>
</reference>
<organism evidence="2 3">
    <name type="scientific">Rhodocista pekingensis</name>
    <dbReference type="NCBI Taxonomy" id="201185"/>
    <lineage>
        <taxon>Bacteria</taxon>
        <taxon>Pseudomonadati</taxon>
        <taxon>Pseudomonadota</taxon>
        <taxon>Alphaproteobacteria</taxon>
        <taxon>Rhodospirillales</taxon>
        <taxon>Azospirillaceae</taxon>
        <taxon>Rhodocista</taxon>
    </lineage>
</organism>
<keyword evidence="3" id="KW-1185">Reference proteome</keyword>
<protein>
    <submittedName>
        <fullName evidence="2">Uncharacterized protein</fullName>
    </submittedName>
</protein>
<name>A0ABW2L0V6_9PROT</name>
<proteinExistence type="predicted"/>
<comment type="caution">
    <text evidence="2">The sequence shown here is derived from an EMBL/GenBank/DDBJ whole genome shotgun (WGS) entry which is preliminary data.</text>
</comment>
<feature type="region of interest" description="Disordered" evidence="1">
    <location>
        <begin position="1"/>
        <end position="31"/>
    </location>
</feature>
<evidence type="ECO:0000313" key="2">
    <source>
        <dbReference type="EMBL" id="MFC7335171.1"/>
    </source>
</evidence>